<keyword evidence="2" id="KW-1133">Transmembrane helix</keyword>
<feature type="transmembrane region" description="Helical" evidence="2">
    <location>
        <begin position="171"/>
        <end position="188"/>
    </location>
</feature>
<evidence type="ECO:0000313" key="5">
    <source>
        <dbReference type="Proteomes" id="UP000247437"/>
    </source>
</evidence>
<feature type="transmembrane region" description="Helical" evidence="2">
    <location>
        <begin position="223"/>
        <end position="240"/>
    </location>
</feature>
<keyword evidence="2" id="KW-0812">Transmembrane</keyword>
<reference evidence="4 5" key="1">
    <citation type="journal article" date="2018" name="Appl. Microbiol. Biotechnol.">
        <title>Characterization of the caprolactam degradation pathway in Pseudomonas jessenii using mass spectrometry-based proteomics.</title>
        <authorList>
            <person name="Otzen M."/>
            <person name="Palacio C."/>
            <person name="Janssen D.B."/>
        </authorList>
    </citation>
    <scope>NUCLEOTIDE SEQUENCE [LARGE SCALE GENOMIC DNA]</scope>
    <source>
        <strain evidence="4 5">GO3</strain>
    </source>
</reference>
<dbReference type="Proteomes" id="UP000247437">
    <property type="component" value="Unassembled WGS sequence"/>
</dbReference>
<dbReference type="EMBL" id="PDLL01000008">
    <property type="protein sequence ID" value="PYY72296.1"/>
    <property type="molecule type" value="Genomic_DNA"/>
</dbReference>
<feature type="transmembrane region" description="Helical" evidence="2">
    <location>
        <begin position="146"/>
        <end position="164"/>
    </location>
</feature>
<dbReference type="GO" id="GO:0016747">
    <property type="term" value="F:acyltransferase activity, transferring groups other than amino-acyl groups"/>
    <property type="evidence" value="ECO:0007669"/>
    <property type="project" value="InterPro"/>
</dbReference>
<accession>A0A2W0EWP6</accession>
<dbReference type="AlphaFoldDB" id="A0A2W0EWP6"/>
<feature type="transmembrane region" description="Helical" evidence="2">
    <location>
        <begin position="88"/>
        <end position="106"/>
    </location>
</feature>
<dbReference type="InterPro" id="IPR050879">
    <property type="entry name" value="Acyltransferase_3"/>
</dbReference>
<dbReference type="InterPro" id="IPR002656">
    <property type="entry name" value="Acyl_transf_3_dom"/>
</dbReference>
<name>A0A2W0EWP6_PSEJE</name>
<evidence type="ECO:0000259" key="3">
    <source>
        <dbReference type="Pfam" id="PF01757"/>
    </source>
</evidence>
<feature type="region of interest" description="Disordered" evidence="1">
    <location>
        <begin position="341"/>
        <end position="372"/>
    </location>
</feature>
<dbReference type="PANTHER" id="PTHR23028">
    <property type="entry name" value="ACETYLTRANSFERASE"/>
    <property type="match status" value="1"/>
</dbReference>
<dbReference type="Pfam" id="PF01757">
    <property type="entry name" value="Acyl_transf_3"/>
    <property type="match status" value="1"/>
</dbReference>
<feature type="transmembrane region" description="Helical" evidence="2">
    <location>
        <begin position="194"/>
        <end position="211"/>
    </location>
</feature>
<keyword evidence="2" id="KW-0472">Membrane</keyword>
<organism evidence="4 5">
    <name type="scientific">Pseudomonas jessenii</name>
    <dbReference type="NCBI Taxonomy" id="77298"/>
    <lineage>
        <taxon>Bacteria</taxon>
        <taxon>Pseudomonadati</taxon>
        <taxon>Pseudomonadota</taxon>
        <taxon>Gammaproteobacteria</taxon>
        <taxon>Pseudomonadales</taxon>
        <taxon>Pseudomonadaceae</taxon>
        <taxon>Pseudomonas</taxon>
    </lineage>
</organism>
<protein>
    <recommendedName>
        <fullName evidence="3">Acyltransferase 3 domain-containing protein</fullName>
    </recommendedName>
</protein>
<sequence length="372" mass="42560">MECLMRAAHIQNLTGLRGFAALSVLLLHIRYGDLANAYDGLAFLFQTRGLGVDIFFILSGFILAYVHGKDFADGVSPRGAMKFWVARLARIYPVHLFMLVITAFILPMHRLYEWSPVDSAYTFYANLFLVHAWGVTPELTFNQPSWSISCEWAAYLTFPFIAYFTRKWGKISFSLLLIGLALYAPFLQPKLLANGIWTIKCIVYFVAGYCTYQVCRDLPDSRLWRVTAIAIAPLILLMLWATSIQYYFNMLFPFLVIVMIASLFRAGPIWAYSNPVSVYLGKISFSLYMCHIMVLFVERKLFGMMDLKYEIPIIIAFSMFLYHCIEEPARKVIRLVSEGGHREPRQKNFADSFALPAPAPEPEPQKERPALV</sequence>
<feature type="transmembrane region" description="Helical" evidence="2">
    <location>
        <begin position="49"/>
        <end position="67"/>
    </location>
</feature>
<proteinExistence type="predicted"/>
<dbReference type="OrthoDB" id="9767863at2"/>
<evidence type="ECO:0000256" key="2">
    <source>
        <dbReference type="SAM" id="Phobius"/>
    </source>
</evidence>
<feature type="transmembrane region" description="Helical" evidence="2">
    <location>
        <begin position="246"/>
        <end position="264"/>
    </location>
</feature>
<evidence type="ECO:0000256" key="1">
    <source>
        <dbReference type="SAM" id="MobiDB-lite"/>
    </source>
</evidence>
<dbReference type="GO" id="GO:0000271">
    <property type="term" value="P:polysaccharide biosynthetic process"/>
    <property type="evidence" value="ECO:0007669"/>
    <property type="project" value="TreeGrafter"/>
</dbReference>
<feature type="transmembrane region" description="Helical" evidence="2">
    <location>
        <begin position="12"/>
        <end position="29"/>
    </location>
</feature>
<comment type="caution">
    <text evidence="4">The sequence shown here is derived from an EMBL/GenBank/DDBJ whole genome shotgun (WGS) entry which is preliminary data.</text>
</comment>
<feature type="compositionally biased region" description="Basic and acidic residues" evidence="1">
    <location>
        <begin position="363"/>
        <end position="372"/>
    </location>
</feature>
<dbReference type="PANTHER" id="PTHR23028:SF53">
    <property type="entry name" value="ACYL_TRANSF_3 DOMAIN-CONTAINING PROTEIN"/>
    <property type="match status" value="1"/>
</dbReference>
<evidence type="ECO:0000313" key="4">
    <source>
        <dbReference type="EMBL" id="PYY72296.1"/>
    </source>
</evidence>
<gene>
    <name evidence="4" type="ORF">CRX42_01685</name>
</gene>
<dbReference type="GO" id="GO:0016020">
    <property type="term" value="C:membrane"/>
    <property type="evidence" value="ECO:0007669"/>
    <property type="project" value="TreeGrafter"/>
</dbReference>
<feature type="domain" description="Acyltransferase 3" evidence="3">
    <location>
        <begin position="12"/>
        <end position="308"/>
    </location>
</feature>
<feature type="transmembrane region" description="Helical" evidence="2">
    <location>
        <begin position="276"/>
        <end position="297"/>
    </location>
</feature>